<comment type="caution">
    <text evidence="2">The sequence shown here is derived from an EMBL/GenBank/DDBJ whole genome shotgun (WGS) entry which is preliminary data.</text>
</comment>
<name>A0ABT4VTM9_9HYPH</name>
<dbReference type="EMBL" id="JAPJZH010000018">
    <property type="protein sequence ID" value="MDA4848068.1"/>
    <property type="molecule type" value="Genomic_DNA"/>
</dbReference>
<dbReference type="Gene3D" id="1.10.1200.10">
    <property type="entry name" value="ACP-like"/>
    <property type="match status" value="1"/>
</dbReference>
<sequence length="81" mass="9124">MENSVSVVRQVIADILLMPAERIDCHCALCQLPDWDSIVQLTLLMVIEERTGCRIEVERLKSSSTVADVAQMLGESRRTLH</sequence>
<protein>
    <submittedName>
        <fullName evidence="2">Acyl carrier protein</fullName>
    </submittedName>
</protein>
<organism evidence="2 3">
    <name type="scientific">Hoeflea poritis</name>
    <dbReference type="NCBI Taxonomy" id="2993659"/>
    <lineage>
        <taxon>Bacteria</taxon>
        <taxon>Pseudomonadati</taxon>
        <taxon>Pseudomonadota</taxon>
        <taxon>Alphaproteobacteria</taxon>
        <taxon>Hyphomicrobiales</taxon>
        <taxon>Rhizobiaceae</taxon>
        <taxon>Hoeflea</taxon>
    </lineage>
</organism>
<dbReference type="SUPFAM" id="SSF47336">
    <property type="entry name" value="ACP-like"/>
    <property type="match status" value="1"/>
</dbReference>
<dbReference type="Pfam" id="PF00550">
    <property type="entry name" value="PP-binding"/>
    <property type="match status" value="1"/>
</dbReference>
<evidence type="ECO:0000313" key="2">
    <source>
        <dbReference type="EMBL" id="MDA4848068.1"/>
    </source>
</evidence>
<evidence type="ECO:0000313" key="3">
    <source>
        <dbReference type="Proteomes" id="UP001148313"/>
    </source>
</evidence>
<feature type="domain" description="Carrier" evidence="1">
    <location>
        <begin position="1"/>
        <end position="77"/>
    </location>
</feature>
<dbReference type="PROSITE" id="PS50075">
    <property type="entry name" value="CARRIER"/>
    <property type="match status" value="1"/>
</dbReference>
<reference evidence="2" key="1">
    <citation type="submission" date="2022-11" db="EMBL/GenBank/DDBJ databases">
        <title>Hoeflea poritis sp. nov., isolated from scleractinian coral Porites lutea.</title>
        <authorList>
            <person name="Zhang G."/>
            <person name="Wei Q."/>
            <person name="Cai L."/>
        </authorList>
    </citation>
    <scope>NUCLEOTIDE SEQUENCE</scope>
    <source>
        <strain evidence="2">E7-10</strain>
    </source>
</reference>
<evidence type="ECO:0000259" key="1">
    <source>
        <dbReference type="PROSITE" id="PS50075"/>
    </source>
</evidence>
<gene>
    <name evidence="2" type="ORF">OOZ53_22110</name>
</gene>
<dbReference type="InterPro" id="IPR036736">
    <property type="entry name" value="ACP-like_sf"/>
</dbReference>
<dbReference type="RefSeq" id="WP_271091912.1">
    <property type="nucleotide sequence ID" value="NZ_JAPJZH010000018.1"/>
</dbReference>
<proteinExistence type="predicted"/>
<dbReference type="InterPro" id="IPR009081">
    <property type="entry name" value="PP-bd_ACP"/>
</dbReference>
<accession>A0ABT4VTM9</accession>
<keyword evidence="3" id="KW-1185">Reference proteome</keyword>
<dbReference type="Proteomes" id="UP001148313">
    <property type="component" value="Unassembled WGS sequence"/>
</dbReference>